<evidence type="ECO:0000256" key="1">
    <source>
        <dbReference type="ARBA" id="ARBA00007705"/>
    </source>
</evidence>
<reference evidence="17 18" key="1">
    <citation type="journal article" date="2016" name="Nat. Commun.">
        <title>Thousands of microbial genomes shed light on interconnected biogeochemical processes in an aquifer system.</title>
        <authorList>
            <person name="Anantharaman K."/>
            <person name="Brown C.T."/>
            <person name="Hug L.A."/>
            <person name="Sharon I."/>
            <person name="Castelle C.J."/>
            <person name="Probst A.J."/>
            <person name="Thomas B.C."/>
            <person name="Singh A."/>
            <person name="Wilkins M.J."/>
            <person name="Karaoz U."/>
            <person name="Brodie E.L."/>
            <person name="Williams K.H."/>
            <person name="Hubbard S.S."/>
            <person name="Banfield J.F."/>
        </authorList>
    </citation>
    <scope>NUCLEOTIDE SEQUENCE [LARGE SCALE GENOMIC DNA]</scope>
</reference>
<evidence type="ECO:0000256" key="4">
    <source>
        <dbReference type="ARBA" id="ARBA00022705"/>
    </source>
</evidence>
<keyword evidence="7 14" id="KW-0378">Hydrolase</keyword>
<gene>
    <name evidence="14" type="primary">polA</name>
    <name evidence="17" type="ORF">A3C11_03425</name>
</gene>
<dbReference type="Gene3D" id="1.10.150.20">
    <property type="entry name" value="5' to 3' exonuclease, C-terminal subdomain"/>
    <property type="match status" value="2"/>
</dbReference>
<evidence type="ECO:0000256" key="11">
    <source>
        <dbReference type="ARBA" id="ARBA00023204"/>
    </source>
</evidence>
<name>A0A1G2KTD5_9BACT</name>
<dbReference type="Gene3D" id="3.30.70.370">
    <property type="match status" value="1"/>
</dbReference>
<keyword evidence="6 14" id="KW-0227">DNA damage</keyword>
<dbReference type="Proteomes" id="UP000177362">
    <property type="component" value="Unassembled WGS sequence"/>
</dbReference>
<dbReference type="EMBL" id="MHQJ01000011">
    <property type="protein sequence ID" value="OHA01649.1"/>
    <property type="molecule type" value="Genomic_DNA"/>
</dbReference>
<evidence type="ECO:0000256" key="9">
    <source>
        <dbReference type="ARBA" id="ARBA00022932"/>
    </source>
</evidence>
<feature type="domain" description="DNA-directed DNA polymerase family A palm" evidence="16">
    <location>
        <begin position="617"/>
        <end position="828"/>
    </location>
</feature>
<dbReference type="STRING" id="1802271.A3C11_03425"/>
<evidence type="ECO:0000313" key="18">
    <source>
        <dbReference type="Proteomes" id="UP000177362"/>
    </source>
</evidence>
<comment type="function">
    <text evidence="14">In addition to polymerase activity, this DNA polymerase exhibits 5'-3' exonuclease activity.</text>
</comment>
<dbReference type="Pfam" id="PF01367">
    <property type="entry name" value="5_3_exonuc"/>
    <property type="match status" value="1"/>
</dbReference>
<keyword evidence="4 14" id="KW-0235">DNA replication</keyword>
<comment type="catalytic activity">
    <reaction evidence="12 14">
        <text>DNA(n) + a 2'-deoxyribonucleoside 5'-triphosphate = DNA(n+1) + diphosphate</text>
        <dbReference type="Rhea" id="RHEA:22508"/>
        <dbReference type="Rhea" id="RHEA-COMP:17339"/>
        <dbReference type="Rhea" id="RHEA-COMP:17340"/>
        <dbReference type="ChEBI" id="CHEBI:33019"/>
        <dbReference type="ChEBI" id="CHEBI:61560"/>
        <dbReference type="ChEBI" id="CHEBI:173112"/>
        <dbReference type="EC" id="2.7.7.7"/>
    </reaction>
</comment>
<dbReference type="InterPro" id="IPR008918">
    <property type="entry name" value="HhH2"/>
</dbReference>
<dbReference type="FunFam" id="1.10.150.20:FF:000002">
    <property type="entry name" value="DNA polymerase I"/>
    <property type="match status" value="1"/>
</dbReference>
<dbReference type="Pfam" id="PF02739">
    <property type="entry name" value="5_3_exonuc_N"/>
    <property type="match status" value="1"/>
</dbReference>
<keyword evidence="3 14" id="KW-0548">Nucleotidyltransferase</keyword>
<dbReference type="SUPFAM" id="SSF56672">
    <property type="entry name" value="DNA/RNA polymerases"/>
    <property type="match status" value="1"/>
</dbReference>
<feature type="domain" description="5'-3' exonuclease" evidence="15">
    <location>
        <begin position="5"/>
        <end position="270"/>
    </location>
</feature>
<dbReference type="CDD" id="cd09898">
    <property type="entry name" value="H3TH_53EXO"/>
    <property type="match status" value="1"/>
</dbReference>
<evidence type="ECO:0000256" key="13">
    <source>
        <dbReference type="NCBIfam" id="TIGR00593"/>
    </source>
</evidence>
<dbReference type="FunFam" id="1.10.150.20:FF:000003">
    <property type="entry name" value="DNA polymerase I"/>
    <property type="match status" value="1"/>
</dbReference>
<dbReference type="GO" id="GO:0003887">
    <property type="term" value="F:DNA-directed DNA polymerase activity"/>
    <property type="evidence" value="ECO:0007669"/>
    <property type="project" value="UniProtKB-UniRule"/>
</dbReference>
<dbReference type="GO" id="GO:0006302">
    <property type="term" value="P:double-strand break repair"/>
    <property type="evidence" value="ECO:0007669"/>
    <property type="project" value="TreeGrafter"/>
</dbReference>
<dbReference type="NCBIfam" id="TIGR00593">
    <property type="entry name" value="pola"/>
    <property type="match status" value="1"/>
</dbReference>
<dbReference type="Pfam" id="PF00476">
    <property type="entry name" value="DNA_pol_A"/>
    <property type="match status" value="1"/>
</dbReference>
<evidence type="ECO:0000256" key="7">
    <source>
        <dbReference type="ARBA" id="ARBA00022801"/>
    </source>
</evidence>
<dbReference type="InterPro" id="IPR002421">
    <property type="entry name" value="5-3_exonuclease"/>
</dbReference>
<dbReference type="InterPro" id="IPR018320">
    <property type="entry name" value="DNA_polymerase_1"/>
</dbReference>
<evidence type="ECO:0000256" key="8">
    <source>
        <dbReference type="ARBA" id="ARBA00022839"/>
    </source>
</evidence>
<evidence type="ECO:0000256" key="6">
    <source>
        <dbReference type="ARBA" id="ARBA00022763"/>
    </source>
</evidence>
<dbReference type="AlphaFoldDB" id="A0A1G2KTD5"/>
<keyword evidence="8 14" id="KW-0269">Exonuclease</keyword>
<keyword evidence="2 14" id="KW-0808">Transferase</keyword>
<sequence length="870" mass="96579">MKKDKKQKTLVLLDSHAIIHRAFHALPSLTNPAGKPMGAVYGFATILLRILSELKPDYIAAAFDMAGPTFRHVAYERYKAQRPKAPDELIDQFQNVRRLCEAFGIPVLEKAGYEADDVIGTIATSIAKKEKDIRVMIVTGDLDTLQLVGPKVFVYTMRKGLTDTVIYDAKAVRERYGLAPAQIADFKGLRGDPSDNIPGVRGIGEKTASALLKKYGSIENLYKSLKRAKLPDSIRQKLETQKDEAAFSKALATINLDVPVALSLPKAVWHGPHGKEEIEKLFREFGFTSLLRRLGYIGRDDVIEKKIETQTGLFGALESAGKGMEDIPRNVDLAKEEKLAFIETDTGVVVVTSHHLYHIIGAASEAPLLKKILETKRTRVFFDEKAILKRAQSYEPGPDDFDILIAVYLLMPGERSYTLERAFRGAGMSAHDLGRSFAVADSLKKRLGDRGLLKVFSDIEMPIVPILAEIEARGMLLDLSFLNKLSDEAAKTLEVFEKEIYSLAGKEFNINSPKQVSEILFDTLRLAVKGMRKTESGAISTDAGELAKLKDAHPIVAKILDYREVAKLKGTYIDSLPALVGKDGALHTTLNQTLTSTGRLSSSNPNLQNIPTRTAVGREIRKAFVARRGYELVAFDYSQIELRVAAAMSGDEKMKQAFIDGRDIHAMTAMEVNNLKTLDEVTPEMRYAAKALNFGILYGMGPRAFSESAGIPFADAKQFMEEYFNDFPRIKEFMERTLATARKTGYVETMLGRRRYLPEINSPNWRLRAEAERMAMNAPIQGTATGDIVKLAMIEVHELLGQKSKVKSHGHILMQVHDELLCEIKKSEVASIAPKIKKVMEGVYDIGVPLVVDVKVGENWGEMKKLATSN</sequence>
<evidence type="ECO:0000256" key="3">
    <source>
        <dbReference type="ARBA" id="ARBA00022695"/>
    </source>
</evidence>
<keyword evidence="11 14" id="KW-0234">DNA repair</keyword>
<evidence type="ECO:0000256" key="14">
    <source>
        <dbReference type="RuleBase" id="RU004460"/>
    </source>
</evidence>
<accession>A0A1G2KTD5</accession>
<dbReference type="SUPFAM" id="SSF47807">
    <property type="entry name" value="5' to 3' exonuclease, C-terminal subdomain"/>
    <property type="match status" value="1"/>
</dbReference>
<keyword evidence="9 14" id="KW-0239">DNA-directed DNA polymerase</keyword>
<dbReference type="GO" id="GO:0006261">
    <property type="term" value="P:DNA-templated DNA replication"/>
    <property type="evidence" value="ECO:0007669"/>
    <property type="project" value="UniProtKB-UniRule"/>
</dbReference>
<evidence type="ECO:0000313" key="17">
    <source>
        <dbReference type="EMBL" id="OHA01649.1"/>
    </source>
</evidence>
<dbReference type="InterPro" id="IPR020045">
    <property type="entry name" value="DNA_polI_H3TH"/>
</dbReference>
<dbReference type="EC" id="2.7.7.7" evidence="13 14"/>
<dbReference type="SMART" id="SM00475">
    <property type="entry name" value="53EXOc"/>
    <property type="match status" value="1"/>
</dbReference>
<comment type="similarity">
    <text evidence="1 14">Belongs to the DNA polymerase type-A family.</text>
</comment>
<evidence type="ECO:0000256" key="10">
    <source>
        <dbReference type="ARBA" id="ARBA00023125"/>
    </source>
</evidence>
<dbReference type="PANTHER" id="PTHR10133:SF27">
    <property type="entry name" value="DNA POLYMERASE NU"/>
    <property type="match status" value="1"/>
</dbReference>
<dbReference type="InterPro" id="IPR001098">
    <property type="entry name" value="DNA-dir_DNA_pol_A_palm_dom"/>
</dbReference>
<organism evidence="17 18">
    <name type="scientific">Candidatus Sungbacteria bacterium RIFCSPHIGHO2_02_FULL_49_12</name>
    <dbReference type="NCBI Taxonomy" id="1802271"/>
    <lineage>
        <taxon>Bacteria</taxon>
        <taxon>Candidatus Sungiibacteriota</taxon>
    </lineage>
</organism>
<evidence type="ECO:0000256" key="2">
    <source>
        <dbReference type="ARBA" id="ARBA00022679"/>
    </source>
</evidence>
<dbReference type="FunFam" id="3.40.50.1010:FF:000001">
    <property type="entry name" value="DNA polymerase I"/>
    <property type="match status" value="1"/>
</dbReference>
<dbReference type="InterPro" id="IPR029060">
    <property type="entry name" value="PIN-like_dom_sf"/>
</dbReference>
<dbReference type="FunFam" id="1.20.1060.10:FF:000001">
    <property type="entry name" value="DNA polymerase I"/>
    <property type="match status" value="1"/>
</dbReference>
<dbReference type="GO" id="GO:0008409">
    <property type="term" value="F:5'-3' exonuclease activity"/>
    <property type="evidence" value="ECO:0007669"/>
    <property type="project" value="UniProtKB-UniRule"/>
</dbReference>
<dbReference type="SUPFAM" id="SSF88723">
    <property type="entry name" value="PIN domain-like"/>
    <property type="match status" value="1"/>
</dbReference>
<dbReference type="CDD" id="cd08637">
    <property type="entry name" value="DNA_pol_A_pol_I_C"/>
    <property type="match status" value="1"/>
</dbReference>
<dbReference type="InterPro" id="IPR002298">
    <property type="entry name" value="DNA_polymerase_A"/>
</dbReference>
<dbReference type="Gene3D" id="3.30.420.10">
    <property type="entry name" value="Ribonuclease H-like superfamily/Ribonuclease H"/>
    <property type="match status" value="1"/>
</dbReference>
<evidence type="ECO:0000256" key="12">
    <source>
        <dbReference type="ARBA" id="ARBA00049244"/>
    </source>
</evidence>
<dbReference type="CDD" id="cd09859">
    <property type="entry name" value="PIN_53EXO"/>
    <property type="match status" value="1"/>
</dbReference>
<dbReference type="PRINTS" id="PR00868">
    <property type="entry name" value="DNAPOLI"/>
</dbReference>
<evidence type="ECO:0000259" key="16">
    <source>
        <dbReference type="SMART" id="SM00482"/>
    </source>
</evidence>
<comment type="caution">
    <text evidence="17">The sequence shown here is derived from an EMBL/GenBank/DDBJ whole genome shotgun (WGS) entry which is preliminary data.</text>
</comment>
<dbReference type="InterPro" id="IPR020046">
    <property type="entry name" value="5-3_exonucl_a-hlix_arch_N"/>
</dbReference>
<dbReference type="PANTHER" id="PTHR10133">
    <property type="entry name" value="DNA POLYMERASE I"/>
    <property type="match status" value="1"/>
</dbReference>
<dbReference type="SMART" id="SM00279">
    <property type="entry name" value="HhH2"/>
    <property type="match status" value="1"/>
</dbReference>
<dbReference type="InterPro" id="IPR036279">
    <property type="entry name" value="5-3_exonuclease_C_sf"/>
</dbReference>
<proteinExistence type="inferred from homology"/>
<evidence type="ECO:0000256" key="5">
    <source>
        <dbReference type="ARBA" id="ARBA00022722"/>
    </source>
</evidence>
<dbReference type="GO" id="GO:0003677">
    <property type="term" value="F:DNA binding"/>
    <property type="evidence" value="ECO:0007669"/>
    <property type="project" value="UniProtKB-UniRule"/>
</dbReference>
<evidence type="ECO:0000259" key="15">
    <source>
        <dbReference type="SMART" id="SM00475"/>
    </source>
</evidence>
<keyword evidence="10 14" id="KW-0238">DNA-binding</keyword>
<dbReference type="InterPro" id="IPR043502">
    <property type="entry name" value="DNA/RNA_pol_sf"/>
</dbReference>
<dbReference type="SMART" id="SM00482">
    <property type="entry name" value="POLAc"/>
    <property type="match status" value="1"/>
</dbReference>
<protein>
    <recommendedName>
        <fullName evidence="13 14">DNA polymerase I</fullName>
        <ecNumber evidence="13 14">2.7.7.7</ecNumber>
    </recommendedName>
</protein>
<keyword evidence="5" id="KW-0540">Nuclease</keyword>
<dbReference type="Gene3D" id="1.20.1060.10">
    <property type="entry name" value="Taq DNA Polymerase, Chain T, domain 4"/>
    <property type="match status" value="1"/>
</dbReference>
<dbReference type="InterPro" id="IPR036397">
    <property type="entry name" value="RNaseH_sf"/>
</dbReference>
<dbReference type="Gene3D" id="3.40.50.1010">
    <property type="entry name" value="5'-nuclease"/>
    <property type="match status" value="1"/>
</dbReference>